<comment type="caution">
    <text evidence="1">The sequence shown here is derived from an EMBL/GenBank/DDBJ whole genome shotgun (WGS) entry which is preliminary data.</text>
</comment>
<dbReference type="AlphaFoldDB" id="A0A368NIF4"/>
<proteinExistence type="predicted"/>
<reference evidence="1 2" key="1">
    <citation type="submission" date="2018-08" db="EMBL/GenBank/DDBJ databases">
        <title>Genome sequencing of Agrobacterium vitis strain ICMP 10754.</title>
        <authorList>
            <person name="Visnovsky S.B."/>
            <person name="Pitman A.R."/>
        </authorList>
    </citation>
    <scope>NUCLEOTIDE SEQUENCE [LARGE SCALE GENOMIC DNA]</scope>
    <source>
        <strain evidence="1 2">ICMP 10754</strain>
    </source>
</reference>
<sequence>MISATDQDELDPNVHAELWSHEAGSRHRGLSSLRETLKRAPAPYRRPALWTRHSLTGETMTVVAPNFVFVHVPKSAGRSITRVLGGETNGVPTHVPHRKLSQFGIDGRYSFGFVRNPWDRMVSLYSFLCQKRLQSYECPVYQQHIRDIGFKSWLLEDSYYSRHDEHWPEEILPPLQRRSQMFWLSGCDYIGTMENIDSDFRKIRKKIGMKPTLLERLRLSNPVPKKNQSKRGDYTRYYDEETKTFVQTHFQEEIELFNYKFSA</sequence>
<dbReference type="InterPro" id="IPR005331">
    <property type="entry name" value="Sulfotransferase"/>
</dbReference>
<evidence type="ECO:0000313" key="1">
    <source>
        <dbReference type="EMBL" id="KAA3525348.1"/>
    </source>
</evidence>
<dbReference type="SUPFAM" id="SSF52540">
    <property type="entry name" value="P-loop containing nucleoside triphosphate hydrolases"/>
    <property type="match status" value="1"/>
</dbReference>
<evidence type="ECO:0008006" key="3">
    <source>
        <dbReference type="Google" id="ProtNLM"/>
    </source>
</evidence>
<dbReference type="GO" id="GO:0016020">
    <property type="term" value="C:membrane"/>
    <property type="evidence" value="ECO:0007669"/>
    <property type="project" value="InterPro"/>
</dbReference>
<dbReference type="Pfam" id="PF03567">
    <property type="entry name" value="Sulfotransfer_2"/>
    <property type="match status" value="1"/>
</dbReference>
<dbReference type="Proteomes" id="UP000436911">
    <property type="component" value="Unassembled WGS sequence"/>
</dbReference>
<evidence type="ECO:0000313" key="2">
    <source>
        <dbReference type="Proteomes" id="UP000436911"/>
    </source>
</evidence>
<dbReference type="InterPro" id="IPR027417">
    <property type="entry name" value="P-loop_NTPase"/>
</dbReference>
<dbReference type="EMBL" id="QUSG01000012">
    <property type="protein sequence ID" value="KAA3525348.1"/>
    <property type="molecule type" value="Genomic_DNA"/>
</dbReference>
<gene>
    <name evidence="1" type="ORF">DXT89_18665</name>
</gene>
<organism evidence="1 2">
    <name type="scientific">Agrobacterium vitis</name>
    <name type="common">Rhizobium vitis</name>
    <dbReference type="NCBI Taxonomy" id="373"/>
    <lineage>
        <taxon>Bacteria</taxon>
        <taxon>Pseudomonadati</taxon>
        <taxon>Pseudomonadota</taxon>
        <taxon>Alphaproteobacteria</taxon>
        <taxon>Hyphomicrobiales</taxon>
        <taxon>Rhizobiaceae</taxon>
        <taxon>Rhizobium/Agrobacterium group</taxon>
        <taxon>Agrobacterium</taxon>
    </lineage>
</organism>
<name>A0A368NIF4_AGRVI</name>
<dbReference type="GO" id="GO:0008146">
    <property type="term" value="F:sulfotransferase activity"/>
    <property type="evidence" value="ECO:0007669"/>
    <property type="project" value="InterPro"/>
</dbReference>
<accession>A0A368NIF4</accession>
<protein>
    <recommendedName>
        <fullName evidence="3">Sulfotransferase family protein</fullName>
    </recommendedName>
</protein>